<dbReference type="RefSeq" id="WP_139177803.1">
    <property type="nucleotide sequence ID" value="NZ_FNTX01000002.1"/>
</dbReference>
<proteinExistence type="predicted"/>
<feature type="region of interest" description="Disordered" evidence="1">
    <location>
        <begin position="355"/>
        <end position="425"/>
    </location>
</feature>
<feature type="compositionally biased region" description="Polar residues" evidence="1">
    <location>
        <begin position="370"/>
        <end position="380"/>
    </location>
</feature>
<sequence>MTRIRCARAMMLGLVAASSLVLSLAAPAMALTALGTIRITVEGSDPSVPLDGWEYAVSSENCAVPEGAVAVSDETGVASFLDLAVYAAEAEQTECSYVVVQSAREGYEQVTAQAELEGLTAGTPETEPATGVALTEAVGEFVNPTRNPEPNGSTLAISCLEGAGTAEIRAGRNPLTRECDLPSERKSGLRFAAVLTPDGEQLPPGEVVLAELAHLNQTIQRGLHNADLALSLTFTDLATGETPVVDATYTVRIDETEDLVFSASSCEYQGSDVPNRAFACADRVTLTQPDEAVVGLGTARVDVRLSFGAMGADGTCGAPTNEVFTAERADTAFCLLAVVEPVAQVEPTVVTVVNRSLDPAPTEEPRTDVSDPTESPTSTDDPARSPMPAETATGEPTHELIQTTTSGRTTDPSEGATSELARTGSSDAVGLALGALSALGGGAAVLAATRRRTLR</sequence>
<dbReference type="AlphaFoldDB" id="A0A1H5MAI7"/>
<accession>A0A1H5MAI7</accession>
<dbReference type="EMBL" id="FNTX01000002">
    <property type="protein sequence ID" value="SEE86275.1"/>
    <property type="molecule type" value="Genomic_DNA"/>
</dbReference>
<dbReference type="Proteomes" id="UP000199220">
    <property type="component" value="Unassembled WGS sequence"/>
</dbReference>
<keyword evidence="2" id="KW-0812">Transmembrane</keyword>
<keyword evidence="2" id="KW-0472">Membrane</keyword>
<dbReference type="OrthoDB" id="9847165at2"/>
<evidence type="ECO:0000256" key="1">
    <source>
        <dbReference type="SAM" id="MobiDB-lite"/>
    </source>
</evidence>
<evidence type="ECO:0000256" key="2">
    <source>
        <dbReference type="SAM" id="Phobius"/>
    </source>
</evidence>
<evidence type="ECO:0000256" key="3">
    <source>
        <dbReference type="SAM" id="SignalP"/>
    </source>
</evidence>
<organism evidence="4 5">
    <name type="scientific">Ruania alba</name>
    <dbReference type="NCBI Taxonomy" id="648782"/>
    <lineage>
        <taxon>Bacteria</taxon>
        <taxon>Bacillati</taxon>
        <taxon>Actinomycetota</taxon>
        <taxon>Actinomycetes</taxon>
        <taxon>Micrococcales</taxon>
        <taxon>Ruaniaceae</taxon>
        <taxon>Ruania</taxon>
    </lineage>
</organism>
<evidence type="ECO:0008006" key="6">
    <source>
        <dbReference type="Google" id="ProtNLM"/>
    </source>
</evidence>
<gene>
    <name evidence="4" type="ORF">SAMN04488554_3250</name>
</gene>
<feature type="signal peptide" evidence="3">
    <location>
        <begin position="1"/>
        <end position="30"/>
    </location>
</feature>
<keyword evidence="2" id="KW-1133">Transmembrane helix</keyword>
<feature type="chain" id="PRO_5011731422" description="Gram-positive cocci surface proteins LPxTG domain-containing protein" evidence="3">
    <location>
        <begin position="31"/>
        <end position="455"/>
    </location>
</feature>
<feature type="transmembrane region" description="Helical" evidence="2">
    <location>
        <begin position="428"/>
        <end position="449"/>
    </location>
</feature>
<protein>
    <recommendedName>
        <fullName evidence="6">Gram-positive cocci surface proteins LPxTG domain-containing protein</fullName>
    </recommendedName>
</protein>
<keyword evidence="3" id="KW-0732">Signal</keyword>
<evidence type="ECO:0000313" key="4">
    <source>
        <dbReference type="EMBL" id="SEE86275.1"/>
    </source>
</evidence>
<feature type="compositionally biased region" description="Polar residues" evidence="1">
    <location>
        <begin position="400"/>
        <end position="416"/>
    </location>
</feature>
<reference evidence="5" key="1">
    <citation type="submission" date="2016-10" db="EMBL/GenBank/DDBJ databases">
        <authorList>
            <person name="Varghese N."/>
            <person name="Submissions S."/>
        </authorList>
    </citation>
    <scope>NUCLEOTIDE SEQUENCE [LARGE SCALE GENOMIC DNA]</scope>
    <source>
        <strain evidence="5">DSM 21368</strain>
    </source>
</reference>
<evidence type="ECO:0000313" key="5">
    <source>
        <dbReference type="Proteomes" id="UP000199220"/>
    </source>
</evidence>
<name>A0A1H5MAI7_9MICO</name>
<keyword evidence="5" id="KW-1185">Reference proteome</keyword>